<sequence length="113" mass="12866">MPGKRGFENTFKPYKPDGIQLIAAERNREIAPNLRHDYDELALAAAAYAIPARLRERFADRIGGSIIIWWPWQIRWWRPTPDNRIRELTKAGALIAAEIDRLIAEGGVSGDEL</sequence>
<reference evidence="1 2" key="1">
    <citation type="journal article" date="2011" name="EMBO J.">
        <title>Structural diversity of bacterial flagellar motors.</title>
        <authorList>
            <person name="Chen S."/>
            <person name="Beeby M."/>
            <person name="Murphy G.E."/>
            <person name="Leadbetter J.R."/>
            <person name="Hendrixson D.R."/>
            <person name="Briegel A."/>
            <person name="Li Z."/>
            <person name="Shi J."/>
            <person name="Tocheva E.I."/>
            <person name="Muller A."/>
            <person name="Dobro M.J."/>
            <person name="Jensen G.J."/>
        </authorList>
    </citation>
    <scope>NUCLEOTIDE SEQUENCE [LARGE SCALE GENOMIC DNA]</scope>
    <source>
        <strain evidence="1 2">DSM 6540</strain>
    </source>
</reference>
<accession>F7NKB7</accession>
<evidence type="ECO:0000313" key="1">
    <source>
        <dbReference type="EMBL" id="EGO63558.1"/>
    </source>
</evidence>
<evidence type="ECO:0000313" key="2">
    <source>
        <dbReference type="Proteomes" id="UP000003240"/>
    </source>
</evidence>
<keyword evidence="2" id="KW-1185">Reference proteome</keyword>
<dbReference type="AlphaFoldDB" id="F7NKB7"/>
<protein>
    <submittedName>
        <fullName evidence="1">Uncharacterized protein</fullName>
    </submittedName>
</protein>
<dbReference type="EMBL" id="AFGF01000107">
    <property type="protein sequence ID" value="EGO63558.1"/>
    <property type="molecule type" value="Genomic_DNA"/>
</dbReference>
<name>F7NKB7_9FIRM</name>
<proteinExistence type="predicted"/>
<dbReference type="RefSeq" id="WP_004096195.1">
    <property type="nucleotide sequence ID" value="NZ_AFGF01000107.1"/>
</dbReference>
<comment type="caution">
    <text evidence="1">The sequence shown here is derived from an EMBL/GenBank/DDBJ whole genome shotgun (WGS) entry which is preliminary data.</text>
</comment>
<organism evidence="1 2">
    <name type="scientific">Acetonema longum DSM 6540</name>
    <dbReference type="NCBI Taxonomy" id="1009370"/>
    <lineage>
        <taxon>Bacteria</taxon>
        <taxon>Bacillati</taxon>
        <taxon>Bacillota</taxon>
        <taxon>Negativicutes</taxon>
        <taxon>Acetonemataceae</taxon>
        <taxon>Acetonema</taxon>
    </lineage>
</organism>
<dbReference type="STRING" id="1009370.ALO_12651"/>
<dbReference type="OrthoDB" id="983041at2"/>
<dbReference type="Proteomes" id="UP000003240">
    <property type="component" value="Unassembled WGS sequence"/>
</dbReference>
<gene>
    <name evidence="1" type="ORF">ALO_12651</name>
</gene>